<organism evidence="2 3">
    <name type="scientific">Tegillarca granosa</name>
    <name type="common">Malaysian cockle</name>
    <name type="synonym">Anadara granosa</name>
    <dbReference type="NCBI Taxonomy" id="220873"/>
    <lineage>
        <taxon>Eukaryota</taxon>
        <taxon>Metazoa</taxon>
        <taxon>Spiralia</taxon>
        <taxon>Lophotrochozoa</taxon>
        <taxon>Mollusca</taxon>
        <taxon>Bivalvia</taxon>
        <taxon>Autobranchia</taxon>
        <taxon>Pteriomorphia</taxon>
        <taxon>Arcoida</taxon>
        <taxon>Arcoidea</taxon>
        <taxon>Arcidae</taxon>
        <taxon>Tegillarca</taxon>
    </lineage>
</organism>
<dbReference type="PROSITE" id="PS50994">
    <property type="entry name" value="INTEGRASE"/>
    <property type="match status" value="1"/>
</dbReference>
<proteinExistence type="predicted"/>
<comment type="caution">
    <text evidence="2">The sequence shown here is derived from an EMBL/GenBank/DDBJ whole genome shotgun (WGS) entry which is preliminary data.</text>
</comment>
<name>A0ABQ9F3G8_TEGGR</name>
<dbReference type="PANTHER" id="PTHR46585:SF1">
    <property type="entry name" value="CHROMO DOMAIN-CONTAINING PROTEIN"/>
    <property type="match status" value="1"/>
</dbReference>
<dbReference type="InterPro" id="IPR001584">
    <property type="entry name" value="Integrase_cat-core"/>
</dbReference>
<evidence type="ECO:0000313" key="2">
    <source>
        <dbReference type="EMBL" id="KAJ8311943.1"/>
    </source>
</evidence>
<dbReference type="InterPro" id="IPR036397">
    <property type="entry name" value="RNaseH_sf"/>
</dbReference>
<evidence type="ECO:0000259" key="1">
    <source>
        <dbReference type="PROSITE" id="PS50994"/>
    </source>
</evidence>
<keyword evidence="3" id="KW-1185">Reference proteome</keyword>
<protein>
    <recommendedName>
        <fullName evidence="1">Integrase catalytic domain-containing protein</fullName>
    </recommendedName>
</protein>
<sequence>MNKKKTKTSTNKPDYKEYLKKIYFNPKHPAAFSGVEQLYKIVKSEEKFNIGRYRIKKRLQNQKEFSLQKQVPTNFKRQRVISADVNNIWDADLLDVSNISSYNSGIRFFLMCIDIFSRKLYLKTLKNKQSSTVVDGFKKIFKHVKPEILRTDSGSEFNNRVLIKYLDSLNYHTPNSITKENSFKFWHTQYIPPLKPKKHISIKMDHVIYVTSNDSKEYFPENNTVEFKSLLDSRFVLSDSQWYVALTEVIIDSISADGVIDICTNIIRFSHLANKKLPILRRIHVKQNTVVNLKFSQPLYLPVVLKTWDTIKVNIFDSKGNIPTFIKGTEIPVFHISFIMQRELYIPNTNTWIKYFDTVPASRKNNRYQKGGNKSNISTINP</sequence>
<evidence type="ECO:0000313" key="3">
    <source>
        <dbReference type="Proteomes" id="UP001217089"/>
    </source>
</evidence>
<dbReference type="Gene3D" id="3.30.420.10">
    <property type="entry name" value="Ribonuclease H-like superfamily/Ribonuclease H"/>
    <property type="match status" value="1"/>
</dbReference>
<dbReference type="InterPro" id="IPR012337">
    <property type="entry name" value="RNaseH-like_sf"/>
</dbReference>
<dbReference type="SUPFAM" id="SSF53098">
    <property type="entry name" value="Ribonuclease H-like"/>
    <property type="match status" value="1"/>
</dbReference>
<feature type="domain" description="Integrase catalytic" evidence="1">
    <location>
        <begin position="68"/>
        <end position="171"/>
    </location>
</feature>
<dbReference type="PANTHER" id="PTHR46585">
    <property type="entry name" value="INTEGRASE CORE DOMAIN CONTAINING PROTEIN"/>
    <property type="match status" value="1"/>
</dbReference>
<gene>
    <name evidence="2" type="ORF">KUTeg_010496</name>
</gene>
<dbReference type="EMBL" id="JARBDR010000441">
    <property type="protein sequence ID" value="KAJ8311943.1"/>
    <property type="molecule type" value="Genomic_DNA"/>
</dbReference>
<accession>A0ABQ9F3G8</accession>
<dbReference type="Proteomes" id="UP001217089">
    <property type="component" value="Unassembled WGS sequence"/>
</dbReference>
<reference evidence="2 3" key="1">
    <citation type="submission" date="2022-12" db="EMBL/GenBank/DDBJ databases">
        <title>Chromosome-level genome of Tegillarca granosa.</title>
        <authorList>
            <person name="Kim J."/>
        </authorList>
    </citation>
    <scope>NUCLEOTIDE SEQUENCE [LARGE SCALE GENOMIC DNA]</scope>
    <source>
        <strain evidence="2">Teg-2019</strain>
        <tissue evidence="2">Adductor muscle</tissue>
    </source>
</reference>